<keyword evidence="2 4" id="KW-0547">Nucleotide-binding</keyword>
<dbReference type="SUPFAM" id="SSF56059">
    <property type="entry name" value="Glutathione synthetase ATP-binding domain-like"/>
    <property type="match status" value="1"/>
</dbReference>
<reference evidence="6 7" key="1">
    <citation type="submission" date="2023-12" db="EMBL/GenBank/DDBJ databases">
        <title>Streptomyces sp. V4-01.</title>
        <authorList>
            <person name="Somphong A."/>
            <person name="Phongsopitanun W."/>
        </authorList>
    </citation>
    <scope>NUCLEOTIDE SEQUENCE [LARGE SCALE GENOMIC DNA]</scope>
    <source>
        <strain evidence="6 7">V4-01</strain>
    </source>
</reference>
<feature type="domain" description="ATP-grasp" evidence="5">
    <location>
        <begin position="132"/>
        <end position="333"/>
    </location>
</feature>
<dbReference type="Gene3D" id="3.30.470.20">
    <property type="entry name" value="ATP-grasp fold, B domain"/>
    <property type="match status" value="1"/>
</dbReference>
<evidence type="ECO:0000256" key="2">
    <source>
        <dbReference type="ARBA" id="ARBA00022741"/>
    </source>
</evidence>
<dbReference type="EMBL" id="JAZEWV010000002">
    <property type="protein sequence ID" value="MEE4541310.1"/>
    <property type="molecule type" value="Genomic_DNA"/>
</dbReference>
<keyword evidence="3 4" id="KW-0067">ATP-binding</keyword>
<dbReference type="PANTHER" id="PTHR43585:SF2">
    <property type="entry name" value="ATP-GRASP ENZYME FSQD"/>
    <property type="match status" value="1"/>
</dbReference>
<name>A0ABU7P663_9ACTN</name>
<dbReference type="InterPro" id="IPR052032">
    <property type="entry name" value="ATP-dep_AA_Ligase"/>
</dbReference>
<dbReference type="PANTHER" id="PTHR43585">
    <property type="entry name" value="FUMIPYRROLE BIOSYNTHESIS PROTEIN C"/>
    <property type="match status" value="1"/>
</dbReference>
<keyword evidence="1" id="KW-0436">Ligase</keyword>
<evidence type="ECO:0000256" key="1">
    <source>
        <dbReference type="ARBA" id="ARBA00022598"/>
    </source>
</evidence>
<evidence type="ECO:0000313" key="6">
    <source>
        <dbReference type="EMBL" id="MEE4541310.1"/>
    </source>
</evidence>
<dbReference type="Proteomes" id="UP001344658">
    <property type="component" value="Unassembled WGS sequence"/>
</dbReference>
<sequence length="432" mass="47461">MTVGRLDHAGPCTVVVCRYQPELLAALLDHPARAEREVEVCLVLERADVRYESPDPRLLARCRKVYTVGSLDSLAELSAVAVDVRQTCPPVIRVCNQNELSQFGAGYLRMLVQDAPADPRHHVAHRDKRLMKELVRDAGVPVTRFRSLADAQDEAATAEVGKELTAPLIVKPAAGFGASATVRVEETAELAAAATGLRFDPAQRSRHLIVEEFVPGEELCVDAIWSDGREQTFVVHRYLRPRITVLENALDGSMILAPEEYPELYDRLRQMHARINPALGIADGPTHLEVFQRPDGELVFSEIASRGGGAWVQLMLGAYHGRSTWSLIADTALTGGIPPLKPAWPHVGGISIRPTVPGVITSAPTDEELRAFPGTITWHRQRQIGERARLTGPSDWYFFLILGAHSATELDALCVRAARTFTMHTDTDTDTA</sequence>
<dbReference type="RefSeq" id="WP_330793178.1">
    <property type="nucleotide sequence ID" value="NZ_JAZEWV010000002.1"/>
</dbReference>
<evidence type="ECO:0000256" key="3">
    <source>
        <dbReference type="ARBA" id="ARBA00022840"/>
    </source>
</evidence>
<evidence type="ECO:0000313" key="7">
    <source>
        <dbReference type="Proteomes" id="UP001344658"/>
    </source>
</evidence>
<protein>
    <submittedName>
        <fullName evidence="6">ATP-grasp domain-containing protein</fullName>
    </submittedName>
</protein>
<organism evidence="6 7">
    <name type="scientific">Actinacidiphila polyblastidii</name>
    <dbReference type="NCBI Taxonomy" id="3110430"/>
    <lineage>
        <taxon>Bacteria</taxon>
        <taxon>Bacillati</taxon>
        <taxon>Actinomycetota</taxon>
        <taxon>Actinomycetes</taxon>
        <taxon>Kitasatosporales</taxon>
        <taxon>Streptomycetaceae</taxon>
        <taxon>Actinacidiphila</taxon>
    </lineage>
</organism>
<dbReference type="PROSITE" id="PS50975">
    <property type="entry name" value="ATP_GRASP"/>
    <property type="match status" value="1"/>
</dbReference>
<accession>A0ABU7P663</accession>
<evidence type="ECO:0000256" key="4">
    <source>
        <dbReference type="PROSITE-ProRule" id="PRU00409"/>
    </source>
</evidence>
<dbReference type="Pfam" id="PF13535">
    <property type="entry name" value="ATP-grasp_4"/>
    <property type="match status" value="1"/>
</dbReference>
<comment type="caution">
    <text evidence="6">The sequence shown here is derived from an EMBL/GenBank/DDBJ whole genome shotgun (WGS) entry which is preliminary data.</text>
</comment>
<dbReference type="InterPro" id="IPR011761">
    <property type="entry name" value="ATP-grasp"/>
</dbReference>
<gene>
    <name evidence="6" type="ORF">V2S66_04930</name>
</gene>
<evidence type="ECO:0000259" key="5">
    <source>
        <dbReference type="PROSITE" id="PS50975"/>
    </source>
</evidence>
<keyword evidence="7" id="KW-1185">Reference proteome</keyword>
<proteinExistence type="predicted"/>